<dbReference type="Gene3D" id="3.40.710.10">
    <property type="entry name" value="DD-peptidase/beta-lactamase superfamily"/>
    <property type="match status" value="2"/>
</dbReference>
<dbReference type="InterPro" id="IPR000667">
    <property type="entry name" value="Peptidase_S13"/>
</dbReference>
<dbReference type="PRINTS" id="PR00922">
    <property type="entry name" value="DADACBPTASE3"/>
</dbReference>
<dbReference type="AlphaFoldDB" id="A0A9R1CD22"/>
<protein>
    <recommendedName>
        <fullName evidence="5">D-alanyl-D-alanine carboxypeptidase/D-alanyl-D-alanine-endopeptidase</fullName>
    </recommendedName>
</protein>
<keyword evidence="4" id="KW-1185">Reference proteome</keyword>
<organism evidence="3 4">
    <name type="scientific">Prevotella lacticifex</name>
    <dbReference type="NCBI Taxonomy" id="2854755"/>
    <lineage>
        <taxon>Bacteria</taxon>
        <taxon>Pseudomonadati</taxon>
        <taxon>Bacteroidota</taxon>
        <taxon>Bacteroidia</taxon>
        <taxon>Bacteroidales</taxon>
        <taxon>Prevotellaceae</taxon>
        <taxon>Prevotella</taxon>
    </lineage>
</organism>
<dbReference type="GO" id="GO:0006508">
    <property type="term" value="P:proteolysis"/>
    <property type="evidence" value="ECO:0007669"/>
    <property type="project" value="InterPro"/>
</dbReference>
<accession>A0A9R1CD22</accession>
<gene>
    <name evidence="3" type="ORF">PRLR5076_31410</name>
</gene>
<evidence type="ECO:0008006" key="5">
    <source>
        <dbReference type="Google" id="ProtNLM"/>
    </source>
</evidence>
<comment type="similarity">
    <text evidence="1">Belongs to the peptidase S13 family.</text>
</comment>
<dbReference type="InterPro" id="IPR012338">
    <property type="entry name" value="Beta-lactam/transpept-like"/>
</dbReference>
<name>A0A9R1CD22_9BACT</name>
<proteinExistence type="inferred from homology"/>
<dbReference type="PANTHER" id="PTHR30023:SF0">
    <property type="entry name" value="PENICILLIN-SENSITIVE CARBOXYPEPTIDASE A"/>
    <property type="match status" value="1"/>
</dbReference>
<comment type="caution">
    <text evidence="3">The sequence shown here is derived from an EMBL/GenBank/DDBJ whole genome shotgun (WGS) entry which is preliminary data.</text>
</comment>
<dbReference type="SUPFAM" id="SSF56601">
    <property type="entry name" value="beta-lactamase/transpeptidase-like"/>
    <property type="match status" value="1"/>
</dbReference>
<dbReference type="Gene3D" id="3.50.80.20">
    <property type="entry name" value="D-Ala-D-Ala carboxypeptidase C, peptidase S13"/>
    <property type="match status" value="1"/>
</dbReference>
<evidence type="ECO:0000256" key="1">
    <source>
        <dbReference type="ARBA" id="ARBA00006096"/>
    </source>
</evidence>
<dbReference type="GO" id="GO:0000270">
    <property type="term" value="P:peptidoglycan metabolic process"/>
    <property type="evidence" value="ECO:0007669"/>
    <property type="project" value="TreeGrafter"/>
</dbReference>
<dbReference type="PANTHER" id="PTHR30023">
    <property type="entry name" value="D-ALANYL-D-ALANINE CARBOXYPEPTIDASE"/>
    <property type="match status" value="1"/>
</dbReference>
<dbReference type="GO" id="GO:0004185">
    <property type="term" value="F:serine-type carboxypeptidase activity"/>
    <property type="evidence" value="ECO:0007669"/>
    <property type="project" value="InterPro"/>
</dbReference>
<dbReference type="NCBIfam" id="TIGR00666">
    <property type="entry name" value="PBP4"/>
    <property type="match status" value="1"/>
</dbReference>
<dbReference type="EMBL" id="BPUB01000003">
    <property type="protein sequence ID" value="GJG60290.1"/>
    <property type="molecule type" value="Genomic_DNA"/>
</dbReference>
<evidence type="ECO:0000313" key="4">
    <source>
        <dbReference type="Proteomes" id="UP000825483"/>
    </source>
</evidence>
<dbReference type="Proteomes" id="UP000825483">
    <property type="component" value="Unassembled WGS sequence"/>
</dbReference>
<keyword evidence="2" id="KW-0378">Hydrolase</keyword>
<reference evidence="3" key="1">
    <citation type="journal article" date="2022" name="Int. J. Syst. Evol. Microbiol.">
        <title>Prevotella lacticifex sp. nov., isolated from the rumen of cows.</title>
        <authorList>
            <person name="Shinkai T."/>
            <person name="Ikeyama N."/>
            <person name="Kumagai M."/>
            <person name="Ohmori H."/>
            <person name="Sakamoto M."/>
            <person name="Ohkuma M."/>
            <person name="Mitsumori M."/>
        </authorList>
    </citation>
    <scope>NUCLEOTIDE SEQUENCE</scope>
    <source>
        <strain evidence="3">R5076</strain>
    </source>
</reference>
<evidence type="ECO:0000256" key="2">
    <source>
        <dbReference type="ARBA" id="ARBA00022801"/>
    </source>
</evidence>
<sequence>MAACGSSRSSVVKPTVVVDSKPLVADTVVSMPATDEDADTAETTIADSALNDTTITDSIRLVRATQSWKRDIRNGIDDLLDSPLLTTSVCAMEVWDLDDDECLYRHNELQRLRPASTLKVITAVTALKELGADYNFTTRVAYTGSEPDSVRTWHGDIYIIGGMNPRMRQSDIAGMAKAIRQLGVDSITGTIYADQSFKDDKKWGAGWCWDDDDNPLLLPLKYNNKDKFTDIFISKLRQAGIYVSGGQGTKPYPGGGKMIAENRRSLKSIMLPMLKNSNNNCAEAVFYAMTHNRYGNGASARLGERIIRSTMADAGIDNAASYDIVDGSGLSLYDYVSPHAEVMMLRYAWKNHNIYKTLYPLLPVAASDGTLRKRMHGTKAALNVHAKTGTVTGVRSLCGYVTAPNGHHLAFSIINQGVNGSDGTANSAKHLQDEICELLSSK</sequence>
<dbReference type="Pfam" id="PF02113">
    <property type="entry name" value="Peptidase_S13"/>
    <property type="match status" value="2"/>
</dbReference>
<evidence type="ECO:0000313" key="3">
    <source>
        <dbReference type="EMBL" id="GJG60290.1"/>
    </source>
</evidence>